<organism evidence="3 4">
    <name type="scientific">Bagarius yarrelli</name>
    <name type="common">Goonch</name>
    <name type="synonym">Bagrus yarrelli</name>
    <dbReference type="NCBI Taxonomy" id="175774"/>
    <lineage>
        <taxon>Eukaryota</taxon>
        <taxon>Metazoa</taxon>
        <taxon>Chordata</taxon>
        <taxon>Craniata</taxon>
        <taxon>Vertebrata</taxon>
        <taxon>Euteleostomi</taxon>
        <taxon>Actinopterygii</taxon>
        <taxon>Neopterygii</taxon>
        <taxon>Teleostei</taxon>
        <taxon>Ostariophysi</taxon>
        <taxon>Siluriformes</taxon>
        <taxon>Sisoridae</taxon>
        <taxon>Sisorinae</taxon>
        <taxon>Bagarius</taxon>
    </lineage>
</organism>
<comment type="caution">
    <text evidence="3">The sequence shown here is derived from an EMBL/GenBank/DDBJ whole genome shotgun (WGS) entry which is preliminary data.</text>
</comment>
<evidence type="ECO:0000256" key="1">
    <source>
        <dbReference type="SAM" id="MobiDB-lite"/>
    </source>
</evidence>
<dbReference type="AlphaFoldDB" id="A0A556V651"/>
<protein>
    <submittedName>
        <fullName evidence="3">Olfactomedin-like protein 2B</fullName>
    </submittedName>
</protein>
<gene>
    <name evidence="3" type="ORF">Baya_13565</name>
</gene>
<keyword evidence="4" id="KW-1185">Reference proteome</keyword>
<sequence length="67" mass="7555">MLHAAALESEVSSWRWRGRSDVELAIDESGLWVIYAALDDEDLLQEVMKPSKPTRPEHAEKPHGGQD</sequence>
<feature type="domain" description="Olfactomedin-like" evidence="2">
    <location>
        <begin position="6"/>
        <end position="41"/>
    </location>
</feature>
<accession>A0A556V651</accession>
<feature type="compositionally biased region" description="Basic and acidic residues" evidence="1">
    <location>
        <begin position="54"/>
        <end position="67"/>
    </location>
</feature>
<evidence type="ECO:0000313" key="4">
    <source>
        <dbReference type="Proteomes" id="UP000319801"/>
    </source>
</evidence>
<dbReference type="Pfam" id="PF02191">
    <property type="entry name" value="OLF"/>
    <property type="match status" value="1"/>
</dbReference>
<name>A0A556V651_BAGYA</name>
<evidence type="ECO:0000313" key="3">
    <source>
        <dbReference type="EMBL" id="TSW21790.1"/>
    </source>
</evidence>
<reference evidence="3 4" key="1">
    <citation type="journal article" date="2019" name="Genome Biol. Evol.">
        <title>Whole-Genome Sequencing of the Giant Devil Catfish, Bagarius yarrelli.</title>
        <authorList>
            <person name="Jiang W."/>
            <person name="Lv Y."/>
            <person name="Cheng L."/>
            <person name="Yang K."/>
            <person name="Chao B."/>
            <person name="Wang X."/>
            <person name="Li Y."/>
            <person name="Pan X."/>
            <person name="You X."/>
            <person name="Zhang Y."/>
            <person name="Yang J."/>
            <person name="Li J."/>
            <person name="Zhang X."/>
            <person name="Liu S."/>
            <person name="Sun C."/>
            <person name="Yang J."/>
            <person name="Shi Q."/>
        </authorList>
    </citation>
    <scope>NUCLEOTIDE SEQUENCE [LARGE SCALE GENOMIC DNA]</scope>
    <source>
        <strain evidence="3">JWS20170419001</strain>
        <tissue evidence="3">Muscle</tissue>
    </source>
</reference>
<dbReference type="EMBL" id="VCAZ01000131">
    <property type="protein sequence ID" value="TSW21790.1"/>
    <property type="molecule type" value="Genomic_DNA"/>
</dbReference>
<dbReference type="OrthoDB" id="8626508at2759"/>
<dbReference type="Proteomes" id="UP000319801">
    <property type="component" value="Unassembled WGS sequence"/>
</dbReference>
<feature type="region of interest" description="Disordered" evidence="1">
    <location>
        <begin position="46"/>
        <end position="67"/>
    </location>
</feature>
<dbReference type="InterPro" id="IPR003112">
    <property type="entry name" value="Olfac-like_dom"/>
</dbReference>
<proteinExistence type="predicted"/>
<evidence type="ECO:0000259" key="2">
    <source>
        <dbReference type="Pfam" id="PF02191"/>
    </source>
</evidence>